<comment type="caution">
    <text evidence="3">The sequence shown here is derived from an EMBL/GenBank/DDBJ whole genome shotgun (WGS) entry which is preliminary data.</text>
</comment>
<dbReference type="Pfam" id="PF07792">
    <property type="entry name" value="Afi1"/>
    <property type="match status" value="1"/>
</dbReference>
<accession>A0A2V2WF69</accession>
<dbReference type="InterPro" id="IPR052809">
    <property type="entry name" value="Actin_polarity_regulatory"/>
</dbReference>
<dbReference type="VEuPathDB" id="TriTrypDB:TCSYLVIO_003304"/>
<dbReference type="InterPro" id="IPR012860">
    <property type="entry name" value="Afi1_N"/>
</dbReference>
<dbReference type="GO" id="GO:0005886">
    <property type="term" value="C:plasma membrane"/>
    <property type="evidence" value="ECO:0007669"/>
    <property type="project" value="TreeGrafter"/>
</dbReference>
<protein>
    <recommendedName>
        <fullName evidence="2">Arf3-interacting protein 1 N-terminal domain-containing protein</fullName>
    </recommendedName>
</protein>
<sequence length="774" mass="85344">MTIIMDETDTSVAGLPIAYYVLLAEFDIDTGSCLRVKYPSVTSRVEENTHVEGNTLCGVAEGENDVLAKWFDVLGLDDEYCASHMLPDGAEKQVVSRTIFIVNRSKPANVDCLPVYCFTLAGSTRAKELEITCLKSDAQSEWVRHTSTGEAFLHEELHYNQTTGEVLVRSKGSVVWGPLMARAPDAFQVFPTLPRRVAAFAQEIEKGFASQNANGAGIRDSLEKDTAPFSNSTLVSPANIAGYSFFVIYVDSKYHGFLTQSTQLELLMKSKTMPQPPPGAGTTREEEEKGNSSSRVLHRTESSNVPPLYGLCAVVTRQDSSVRRGGISKSVALLGPKLVWLESFFPILVETALQCCDIKGKTEEALEQQTVLVRRCFEAVEKATCALQRSIRDVAGISLEHEVMRRFTTSGRQANVSCAVLPFGTSHSLHIPLFPEMYDFVFSRYGLEQMVEVCGASFWTVVMAILLEKRVVVLSRQGLANDVCEAALSLGLIGNLLDPHFVTKKVFPYTSVNGLSHFCSVPGYIVGTLNPIFEMQHTWWDVLCDLDNKCVVLSPECNSISQCNGTGIAGGKTSGWATQDAQFAKDILSKVYQMKVMRKTLQERNHLICLMLEEYFALMIMVGEAPDHILSRFMQTNFLTPSFARLRALAQGSSLFSGMPGRLLLPGEDPSLIIAAATLRRASNCDEMELIRTLNHLLSFLCSSKEVILLLRRMPLALGGLNPLASQLLHTSPLVRQAALELMRRVEVFPPGRDAIAAMNSFFCMVYESASRDA</sequence>
<dbReference type="PANTHER" id="PTHR28245:SF1">
    <property type="entry name" value="ARF3-INTERACTING PROTEIN 1"/>
    <property type="match status" value="1"/>
</dbReference>
<dbReference type="VEuPathDB" id="TriTrypDB:TcYC6_0097780"/>
<dbReference type="Pfam" id="PF08616">
    <property type="entry name" value="SPA"/>
    <property type="match status" value="1"/>
</dbReference>
<dbReference type="OrthoDB" id="66409at2759"/>
<dbReference type="PANTHER" id="PTHR28245">
    <property type="entry name" value="ARF3-INTERACTING PROTEIN 1"/>
    <property type="match status" value="1"/>
</dbReference>
<proteinExistence type="predicted"/>
<dbReference type="EMBL" id="PRFC01000104">
    <property type="protein sequence ID" value="PWV07258.1"/>
    <property type="molecule type" value="Genomic_DNA"/>
</dbReference>
<evidence type="ECO:0000313" key="3">
    <source>
        <dbReference type="EMBL" id="PWV07258.1"/>
    </source>
</evidence>
<dbReference type="VEuPathDB" id="TriTrypDB:TCDM_02158"/>
<dbReference type="VEuPathDB" id="TriTrypDB:Tc_MARK_2021"/>
<dbReference type="VEuPathDB" id="TriTrypDB:TcCLB.511517.170"/>
<dbReference type="VEuPathDB" id="TriTrypDB:C4B63_18g263"/>
<dbReference type="VEuPathDB" id="TriTrypDB:TcCLB.511737.20"/>
<dbReference type="VEuPathDB" id="TriTrypDB:TcBrA4_0028300"/>
<name>A0A2V2WF69_TRYCR</name>
<dbReference type="GO" id="GO:0051666">
    <property type="term" value="P:actin cortical patch localization"/>
    <property type="evidence" value="ECO:0007669"/>
    <property type="project" value="TreeGrafter"/>
</dbReference>
<dbReference type="VEuPathDB" id="TriTrypDB:ECC02_000052"/>
<dbReference type="VEuPathDB" id="TriTrypDB:TcCL_NonESM02929"/>
<evidence type="ECO:0000256" key="1">
    <source>
        <dbReference type="SAM" id="MobiDB-lite"/>
    </source>
</evidence>
<organism evidence="3 4">
    <name type="scientific">Trypanosoma cruzi</name>
    <dbReference type="NCBI Taxonomy" id="5693"/>
    <lineage>
        <taxon>Eukaryota</taxon>
        <taxon>Discoba</taxon>
        <taxon>Euglenozoa</taxon>
        <taxon>Kinetoplastea</taxon>
        <taxon>Metakinetoplastina</taxon>
        <taxon>Trypanosomatida</taxon>
        <taxon>Trypanosomatidae</taxon>
        <taxon>Trypanosoma</taxon>
        <taxon>Schizotrypanum</taxon>
    </lineage>
</organism>
<evidence type="ECO:0000313" key="4">
    <source>
        <dbReference type="Proteomes" id="UP000246078"/>
    </source>
</evidence>
<dbReference type="AlphaFoldDB" id="A0A2V2WF69"/>
<feature type="domain" description="Arf3-interacting protein 1 N-terminal" evidence="2">
    <location>
        <begin position="20"/>
        <end position="106"/>
    </location>
</feature>
<dbReference type="VEuPathDB" id="TriTrypDB:TcG_01049"/>
<feature type="region of interest" description="Disordered" evidence="1">
    <location>
        <begin position="270"/>
        <end position="300"/>
    </location>
</feature>
<dbReference type="VEuPathDB" id="TriTrypDB:C3747_104g79"/>
<evidence type="ECO:0000259" key="2">
    <source>
        <dbReference type="Pfam" id="PF07792"/>
    </source>
</evidence>
<gene>
    <name evidence="3" type="ORF">C3747_104g79</name>
</gene>
<reference evidence="3 4" key="1">
    <citation type="journal article" date="2018" name="Microb. Genom.">
        <title>Expanding an expanded genome: long-read sequencing of Trypanosoma cruzi.</title>
        <authorList>
            <person name="Berna L."/>
            <person name="Rodriguez M."/>
            <person name="Chiribao M.L."/>
            <person name="Parodi-Talice A."/>
            <person name="Pita S."/>
            <person name="Rijo G."/>
            <person name="Alvarez-Valin F."/>
            <person name="Robello C."/>
        </authorList>
    </citation>
    <scope>NUCLEOTIDE SEQUENCE [LARGE SCALE GENOMIC DNA]</scope>
    <source>
        <strain evidence="3 4">TCC</strain>
    </source>
</reference>
<dbReference type="Proteomes" id="UP000246078">
    <property type="component" value="Unassembled WGS sequence"/>
</dbReference>